<feature type="transmembrane region" description="Helical" evidence="1">
    <location>
        <begin position="6"/>
        <end position="29"/>
    </location>
</feature>
<evidence type="ECO:0000313" key="2">
    <source>
        <dbReference type="EMBL" id="MCF8587496.1"/>
    </source>
</evidence>
<feature type="transmembrane region" description="Helical" evidence="1">
    <location>
        <begin position="41"/>
        <end position="65"/>
    </location>
</feature>
<organism evidence="2 3">
    <name type="scientific">Gordonia liuliyuniae</name>
    <dbReference type="NCBI Taxonomy" id="2911517"/>
    <lineage>
        <taxon>Bacteria</taxon>
        <taxon>Bacillati</taxon>
        <taxon>Actinomycetota</taxon>
        <taxon>Actinomycetes</taxon>
        <taxon>Mycobacteriales</taxon>
        <taxon>Gordoniaceae</taxon>
        <taxon>Gordonia</taxon>
    </lineage>
</organism>
<evidence type="ECO:0000313" key="3">
    <source>
        <dbReference type="Proteomes" id="UP001200110"/>
    </source>
</evidence>
<keyword evidence="1" id="KW-0472">Membrane</keyword>
<keyword evidence="1" id="KW-0812">Transmembrane</keyword>
<feature type="transmembrane region" description="Helical" evidence="1">
    <location>
        <begin position="71"/>
        <end position="94"/>
    </location>
</feature>
<accession>A0ABS9IPL4</accession>
<gene>
    <name evidence="2" type="ORF">L5G33_03315</name>
</gene>
<dbReference type="RefSeq" id="WP_236996732.1">
    <property type="nucleotide sequence ID" value="NZ_JAKKOR010000002.1"/>
</dbReference>
<protein>
    <submittedName>
        <fullName evidence="2">GAP family protein</fullName>
    </submittedName>
</protein>
<keyword evidence="1" id="KW-1133">Transmembrane helix</keyword>
<feature type="transmembrane region" description="Helical" evidence="1">
    <location>
        <begin position="170"/>
        <end position="194"/>
    </location>
</feature>
<dbReference type="Pfam" id="PF11139">
    <property type="entry name" value="SfLAP"/>
    <property type="match status" value="1"/>
</dbReference>
<reference evidence="2 3" key="1">
    <citation type="submission" date="2022-01" db="EMBL/GenBank/DDBJ databases">
        <authorList>
            <person name="Huang Y."/>
        </authorList>
    </citation>
    <scope>NUCLEOTIDE SEQUENCE [LARGE SCALE GENOMIC DNA]</scope>
    <source>
        <strain evidence="2 3">HY366</strain>
    </source>
</reference>
<evidence type="ECO:0000256" key="1">
    <source>
        <dbReference type="SAM" id="Phobius"/>
    </source>
</evidence>
<feature type="transmembrane region" description="Helical" evidence="1">
    <location>
        <begin position="215"/>
        <end position="234"/>
    </location>
</feature>
<sequence>MLDVLWRMLPVTLSVMASPVAILAVLGMLQSSHPLLVNVCYLGGWVVATSGSLVFWLAVLSYFGISEAHTGSALASALHASISVLCFAGAVWSYRRARATLTRLAAARTLDEFAAAAPQLPGLVKDSVGYGARRSFVVGLGVFLLNPTNVSLVAATAIDLLNAHVSSMQVVGLSIGFVVAVSLPLALPVIAVTAGRRAPDRLITRVRGWVLRNNGFIRASMLLVVGFLQLTRAVTGGPP</sequence>
<proteinExistence type="predicted"/>
<comment type="caution">
    <text evidence="2">The sequence shown here is derived from an EMBL/GenBank/DDBJ whole genome shotgun (WGS) entry which is preliminary data.</text>
</comment>
<dbReference type="InterPro" id="IPR021315">
    <property type="entry name" value="Gap/Sap"/>
</dbReference>
<name>A0ABS9IPL4_9ACTN</name>
<feature type="transmembrane region" description="Helical" evidence="1">
    <location>
        <begin position="135"/>
        <end position="158"/>
    </location>
</feature>
<dbReference type="EMBL" id="JAKKOR010000002">
    <property type="protein sequence ID" value="MCF8587496.1"/>
    <property type="molecule type" value="Genomic_DNA"/>
</dbReference>
<keyword evidence="3" id="KW-1185">Reference proteome</keyword>
<dbReference type="Proteomes" id="UP001200110">
    <property type="component" value="Unassembled WGS sequence"/>
</dbReference>